<dbReference type="Pfam" id="PF07043">
    <property type="entry name" value="DUF1328"/>
    <property type="match status" value="1"/>
</dbReference>
<dbReference type="Proteomes" id="UP000440694">
    <property type="component" value="Unassembled WGS sequence"/>
</dbReference>
<feature type="transmembrane region" description="Helical" evidence="5">
    <location>
        <begin position="7"/>
        <end position="30"/>
    </location>
</feature>
<keyword evidence="7" id="KW-1185">Reference proteome</keyword>
<proteinExistence type="inferred from homology"/>
<reference evidence="6 7" key="1">
    <citation type="submission" date="2019-11" db="EMBL/GenBank/DDBJ databases">
        <title>Identification of a novel strain.</title>
        <authorList>
            <person name="Xu Q."/>
            <person name="Wang G."/>
        </authorList>
    </citation>
    <scope>NUCLEOTIDE SEQUENCE [LARGE SCALE GENOMIC DNA]</scope>
    <source>
        <strain evidence="7">xq</strain>
    </source>
</reference>
<evidence type="ECO:0000313" key="6">
    <source>
        <dbReference type="EMBL" id="MTD95815.1"/>
    </source>
</evidence>
<comment type="caution">
    <text evidence="6">The sequence shown here is derived from an EMBL/GenBank/DDBJ whole genome shotgun (WGS) entry which is preliminary data.</text>
</comment>
<accession>A0A6I3KJB4</accession>
<keyword evidence="1 5" id="KW-1003">Cell membrane</keyword>
<evidence type="ECO:0000256" key="3">
    <source>
        <dbReference type="ARBA" id="ARBA00022989"/>
    </source>
</evidence>
<dbReference type="GO" id="GO:0005886">
    <property type="term" value="C:plasma membrane"/>
    <property type="evidence" value="ECO:0007669"/>
    <property type="project" value="UniProtKB-UniRule"/>
</dbReference>
<dbReference type="PIRSF" id="PIRSF036466">
    <property type="entry name" value="UCP036466"/>
    <property type="match status" value="1"/>
</dbReference>
<keyword evidence="4 5" id="KW-0472">Membrane</keyword>
<evidence type="ECO:0000256" key="1">
    <source>
        <dbReference type="ARBA" id="ARBA00022475"/>
    </source>
</evidence>
<dbReference type="HAMAP" id="MF_01361">
    <property type="entry name" value="UPF0391"/>
    <property type="match status" value="1"/>
</dbReference>
<keyword evidence="2 5" id="KW-0812">Transmembrane</keyword>
<evidence type="ECO:0000256" key="2">
    <source>
        <dbReference type="ARBA" id="ARBA00022692"/>
    </source>
</evidence>
<dbReference type="EMBL" id="WMBQ01000002">
    <property type="protein sequence ID" value="MTD95815.1"/>
    <property type="molecule type" value="Genomic_DNA"/>
</dbReference>
<evidence type="ECO:0000313" key="7">
    <source>
        <dbReference type="Proteomes" id="UP000440694"/>
    </source>
</evidence>
<sequence length="57" mass="6054">MSNLLYWAVIFLIVALVAAFLGFGGVAGVATEGARILFWVAIILVVLSFIGGMIRRG</sequence>
<dbReference type="AlphaFoldDB" id="A0A6I3KJB4"/>
<name>A0A6I3KJB4_9HYPH</name>
<dbReference type="RefSeq" id="WP_154740311.1">
    <property type="nucleotide sequence ID" value="NZ_WMBQ01000002.1"/>
</dbReference>
<evidence type="ECO:0000256" key="4">
    <source>
        <dbReference type="ARBA" id="ARBA00023136"/>
    </source>
</evidence>
<protein>
    <recommendedName>
        <fullName evidence="5">UPF0391 membrane protein GIW81_15860</fullName>
    </recommendedName>
</protein>
<dbReference type="InterPro" id="IPR009760">
    <property type="entry name" value="DUF1328"/>
</dbReference>
<gene>
    <name evidence="6" type="ORF">GIW81_15860</name>
</gene>
<evidence type="ECO:0000256" key="5">
    <source>
        <dbReference type="HAMAP-Rule" id="MF_01361"/>
    </source>
</evidence>
<organism evidence="6 7">
    <name type="scientific">Hyphomicrobium album</name>
    <dbReference type="NCBI Taxonomy" id="2665159"/>
    <lineage>
        <taxon>Bacteria</taxon>
        <taxon>Pseudomonadati</taxon>
        <taxon>Pseudomonadota</taxon>
        <taxon>Alphaproteobacteria</taxon>
        <taxon>Hyphomicrobiales</taxon>
        <taxon>Hyphomicrobiaceae</taxon>
        <taxon>Hyphomicrobium</taxon>
    </lineage>
</organism>
<comment type="caution">
    <text evidence="5">Lacks conserved residue(s) required for the propagation of feature annotation.</text>
</comment>
<keyword evidence="3 5" id="KW-1133">Transmembrane helix</keyword>
<comment type="similarity">
    <text evidence="5">Belongs to the UPF0391 family.</text>
</comment>
<dbReference type="NCBIfam" id="NF010229">
    <property type="entry name" value="PRK13682.1-4"/>
    <property type="match status" value="1"/>
</dbReference>
<feature type="transmembrane region" description="Helical" evidence="5">
    <location>
        <begin position="36"/>
        <end position="54"/>
    </location>
</feature>